<organism evidence="1 2">
    <name type="scientific">Aciduliprofundum boonei (strain DSM 19572 / T469)</name>
    <dbReference type="NCBI Taxonomy" id="439481"/>
    <lineage>
        <taxon>Archaea</taxon>
        <taxon>Methanobacteriati</taxon>
        <taxon>Thermoplasmatota</taxon>
        <taxon>DHVE2 group</taxon>
        <taxon>Candidatus Aciduliprofundum</taxon>
    </lineage>
</organism>
<dbReference type="EMBL" id="CP001941">
    <property type="protein sequence ID" value="ADD08126.1"/>
    <property type="molecule type" value="Genomic_DNA"/>
</dbReference>
<dbReference type="GeneID" id="31781087"/>
<dbReference type="HOGENOM" id="CLU_2392710_0_0_2"/>
<accession>D3TC41</accession>
<gene>
    <name evidence="1" type="ordered locus">Aboo_0315</name>
</gene>
<dbReference type="OrthoDB" id="55709at2157"/>
<reference evidence="1" key="1">
    <citation type="submission" date="2010-02" db="EMBL/GenBank/DDBJ databases">
        <title>Complete sequence of Aciduliprofundum boonei T469.</title>
        <authorList>
            <consortium name="US DOE Joint Genome Institute"/>
            <person name="Lucas S."/>
            <person name="Copeland A."/>
            <person name="Lapidus A."/>
            <person name="Cheng J.-F."/>
            <person name="Bruce D."/>
            <person name="Goodwin L."/>
            <person name="Pitluck S."/>
            <person name="Saunders E."/>
            <person name="Detter J.C."/>
            <person name="Han C."/>
            <person name="Tapia R."/>
            <person name="Land M."/>
            <person name="Hauser L."/>
            <person name="Kyrpides N."/>
            <person name="Mikhailova N."/>
            <person name="Flores G."/>
            <person name="Reysenbach A.-L."/>
            <person name="Woyke T."/>
        </authorList>
    </citation>
    <scope>NUCLEOTIDE SEQUENCE</scope>
    <source>
        <strain evidence="1">T469</strain>
    </source>
</reference>
<dbReference type="Proteomes" id="UP000001400">
    <property type="component" value="Chromosome"/>
</dbReference>
<keyword evidence="2" id="KW-1185">Reference proteome</keyword>
<proteinExistence type="predicted"/>
<dbReference type="KEGG" id="abi:Aboo_0315"/>
<sequence>MKFSVASKCIYHRDGLCYFLASDPKPCSLCFNFASADPQLKKELKINKPVITFYDLIMKDSRYRALFPKSGTSVQMSIGSVYSGSNELPENEE</sequence>
<dbReference type="AlphaFoldDB" id="D3TC41"/>
<evidence type="ECO:0000313" key="1">
    <source>
        <dbReference type="EMBL" id="ADD08126.1"/>
    </source>
</evidence>
<evidence type="ECO:0000313" key="2">
    <source>
        <dbReference type="Proteomes" id="UP000001400"/>
    </source>
</evidence>
<name>D3TC41_ACIB4</name>
<protein>
    <submittedName>
        <fullName evidence="1">Uncharacterized protein</fullName>
    </submittedName>
</protein>
<dbReference type="RefSeq" id="WP_012997102.1">
    <property type="nucleotide sequence ID" value="NC_013926.1"/>
</dbReference>